<sequence length="344" mass="37380">MSVWKSDQILQGSIHFKEGESNTSISGDKLTFCKVNCSFHLLHLMFDDYVMYLVESLQASEHSSQLLQDMKGEKASVSKDLDDPALPNIQSSMVGMESGSHLSIIMDTQPSSPNMDASPLQSSVASPTENIETKLCSTRTRSAASQASFHYGSFSAVGQPGYSAASNETSSSVQNSAFRFSGGYPSSPQYHNGRLGSSDNEMTRSSTISSLGAASRWPDVANSSYTANPDLQNQYSCAETAAVYGSAMNLSRRSIEYNQSGYQYTGTDSRLSLPSNGYMSQYPLAYGAEAYYHGTKRAEDVGTKRRAEEQDMLGEGSGDHSTVIKSPQKRSQHLGYYSHMQTAS</sequence>
<feature type="region of interest" description="Disordered" evidence="1">
    <location>
        <begin position="184"/>
        <end position="210"/>
    </location>
</feature>
<feature type="region of interest" description="Disordered" evidence="1">
    <location>
        <begin position="300"/>
        <end position="344"/>
    </location>
</feature>
<dbReference type="AlphaFoldDB" id="C4A045"/>
<feature type="compositionally biased region" description="Basic and acidic residues" evidence="1">
    <location>
        <begin position="300"/>
        <end position="309"/>
    </location>
</feature>
<accession>C4A045</accession>
<evidence type="ECO:0000313" key="2">
    <source>
        <dbReference type="EMBL" id="EEN41834.1"/>
    </source>
</evidence>
<dbReference type="InParanoid" id="C4A045"/>
<protein>
    <submittedName>
        <fullName evidence="2">Uncharacterized protein</fullName>
    </submittedName>
</protein>
<organism>
    <name type="scientific">Branchiostoma floridae</name>
    <name type="common">Florida lancelet</name>
    <name type="synonym">Amphioxus</name>
    <dbReference type="NCBI Taxonomy" id="7739"/>
    <lineage>
        <taxon>Eukaryota</taxon>
        <taxon>Metazoa</taxon>
        <taxon>Chordata</taxon>
        <taxon>Cephalochordata</taxon>
        <taxon>Leptocardii</taxon>
        <taxon>Amphioxiformes</taxon>
        <taxon>Branchiostomatidae</taxon>
        <taxon>Branchiostoma</taxon>
    </lineage>
</organism>
<proteinExistence type="predicted"/>
<dbReference type="EMBL" id="GG666782">
    <property type="protein sequence ID" value="EEN41834.1"/>
    <property type="molecule type" value="Genomic_DNA"/>
</dbReference>
<name>C4A045_BRAFL</name>
<gene>
    <name evidence="2" type="ORF">BRAFLDRAFT_111038</name>
</gene>
<reference evidence="2" key="1">
    <citation type="journal article" date="2008" name="Nature">
        <title>The amphioxus genome and the evolution of the chordate karyotype.</title>
        <authorList>
            <consortium name="US DOE Joint Genome Institute (JGI-PGF)"/>
            <person name="Putnam N.H."/>
            <person name="Butts T."/>
            <person name="Ferrier D.E.K."/>
            <person name="Furlong R.F."/>
            <person name="Hellsten U."/>
            <person name="Kawashima T."/>
            <person name="Robinson-Rechavi M."/>
            <person name="Shoguchi E."/>
            <person name="Terry A."/>
            <person name="Yu J.-K."/>
            <person name="Benito-Gutierrez E.L."/>
            <person name="Dubchak I."/>
            <person name="Garcia-Fernandez J."/>
            <person name="Gibson-Brown J.J."/>
            <person name="Grigoriev I.V."/>
            <person name="Horton A.C."/>
            <person name="de Jong P.J."/>
            <person name="Jurka J."/>
            <person name="Kapitonov V.V."/>
            <person name="Kohara Y."/>
            <person name="Kuroki Y."/>
            <person name="Lindquist E."/>
            <person name="Lucas S."/>
            <person name="Osoegawa K."/>
            <person name="Pennacchio L.A."/>
            <person name="Salamov A.A."/>
            <person name="Satou Y."/>
            <person name="Sauka-Spengler T."/>
            <person name="Schmutz J."/>
            <person name="Shin-I T."/>
            <person name="Toyoda A."/>
            <person name="Bronner-Fraser M."/>
            <person name="Fujiyama A."/>
            <person name="Holland L.Z."/>
            <person name="Holland P.W.H."/>
            <person name="Satoh N."/>
            <person name="Rokhsar D.S."/>
        </authorList>
    </citation>
    <scope>NUCLEOTIDE SEQUENCE [LARGE SCALE GENOMIC DNA]</scope>
    <source>
        <strain evidence="2">S238N-H82</strain>
        <tissue evidence="2">Testes</tissue>
    </source>
</reference>
<evidence type="ECO:0000256" key="1">
    <source>
        <dbReference type="SAM" id="MobiDB-lite"/>
    </source>
</evidence>
<dbReference type="STRING" id="7739.C4A045"/>